<evidence type="ECO:0000256" key="4">
    <source>
        <dbReference type="ARBA" id="ARBA00023125"/>
    </source>
</evidence>
<keyword evidence="5" id="KW-0804">Transcription</keyword>
<feature type="domain" description="HTH gntR-type" evidence="7">
    <location>
        <begin position="1"/>
        <end position="59"/>
    </location>
</feature>
<evidence type="ECO:0000256" key="5">
    <source>
        <dbReference type="ARBA" id="ARBA00023163"/>
    </source>
</evidence>
<evidence type="ECO:0000313" key="9">
    <source>
        <dbReference type="Proteomes" id="UP000050867"/>
    </source>
</evidence>
<name>A0A0T6LV87_WENVI</name>
<comment type="similarity">
    <text evidence="1">In the C-terminal section; belongs to the class-I pyridoxal-phosphate-dependent aminotransferase family.</text>
</comment>
<dbReference type="GO" id="GO:0003700">
    <property type="term" value="F:DNA-binding transcription factor activity"/>
    <property type="evidence" value="ECO:0007669"/>
    <property type="project" value="InterPro"/>
</dbReference>
<gene>
    <name evidence="8" type="ORF">AQ490_19470</name>
</gene>
<dbReference type="InterPro" id="IPR015422">
    <property type="entry name" value="PyrdxlP-dep_Trfase_small"/>
</dbReference>
<dbReference type="AlphaFoldDB" id="A0A0T6LV87"/>
<keyword evidence="4" id="KW-0238">DNA-binding</keyword>
<dbReference type="SMART" id="SM00345">
    <property type="entry name" value="HTH_GNTR"/>
    <property type="match status" value="1"/>
</dbReference>
<dbReference type="InterPro" id="IPR036388">
    <property type="entry name" value="WH-like_DNA-bd_sf"/>
</dbReference>
<evidence type="ECO:0000256" key="3">
    <source>
        <dbReference type="ARBA" id="ARBA00023015"/>
    </source>
</evidence>
<dbReference type="InterPro" id="IPR015424">
    <property type="entry name" value="PyrdxlP-dep_Trfase"/>
</dbReference>
<proteinExistence type="inferred from homology"/>
<evidence type="ECO:0000313" key="8">
    <source>
        <dbReference type="EMBL" id="KRV49889.1"/>
    </source>
</evidence>
<dbReference type="InterPro" id="IPR051446">
    <property type="entry name" value="HTH_trans_reg/aminotransferase"/>
</dbReference>
<evidence type="ECO:0000256" key="6">
    <source>
        <dbReference type="SAM" id="MobiDB-lite"/>
    </source>
</evidence>
<dbReference type="Proteomes" id="UP000050867">
    <property type="component" value="Unassembled WGS sequence"/>
</dbReference>
<dbReference type="Pfam" id="PF00155">
    <property type="entry name" value="Aminotran_1_2"/>
    <property type="match status" value="1"/>
</dbReference>
<dbReference type="InterPro" id="IPR015421">
    <property type="entry name" value="PyrdxlP-dep_Trfase_major"/>
</dbReference>
<dbReference type="PANTHER" id="PTHR46577:SF1">
    <property type="entry name" value="HTH-TYPE TRANSCRIPTIONAL REGULATORY PROTEIN GABR"/>
    <property type="match status" value="1"/>
</dbReference>
<dbReference type="eggNOG" id="COG1167">
    <property type="taxonomic scope" value="Bacteria"/>
</dbReference>
<dbReference type="InterPro" id="IPR004839">
    <property type="entry name" value="Aminotransferase_I/II_large"/>
</dbReference>
<dbReference type="PANTHER" id="PTHR46577">
    <property type="entry name" value="HTH-TYPE TRANSCRIPTIONAL REGULATORY PROTEIN GABR"/>
    <property type="match status" value="1"/>
</dbReference>
<reference evidence="8 9" key="1">
    <citation type="submission" date="2015-10" db="EMBL/GenBank/DDBJ databases">
        <title>Draft genome sequence of pyrrolomycin-producing Streptomyces vitaminophilus.</title>
        <authorList>
            <person name="Graham D.E."/>
            <person name="Mahan K.M."/>
            <person name="Klingeman D.M."/>
            <person name="Hettich R.L."/>
            <person name="Parry R.J."/>
        </authorList>
    </citation>
    <scope>NUCLEOTIDE SEQUENCE [LARGE SCALE GENOMIC DNA]</scope>
    <source>
        <strain evidence="8 9">ATCC 31673</strain>
    </source>
</reference>
<dbReference type="STRING" id="76728.AQ490_19470"/>
<evidence type="ECO:0000256" key="1">
    <source>
        <dbReference type="ARBA" id="ARBA00005384"/>
    </source>
</evidence>
<organism evidence="8 9">
    <name type="scientific">Wenjunlia vitaminophila</name>
    <name type="common">Streptomyces vitaminophilus</name>
    <dbReference type="NCBI Taxonomy" id="76728"/>
    <lineage>
        <taxon>Bacteria</taxon>
        <taxon>Bacillati</taxon>
        <taxon>Actinomycetota</taxon>
        <taxon>Actinomycetes</taxon>
        <taxon>Kitasatosporales</taxon>
        <taxon>Streptomycetaceae</taxon>
        <taxon>Wenjunlia</taxon>
    </lineage>
</organism>
<keyword evidence="2" id="KW-0663">Pyridoxal phosphate</keyword>
<dbReference type="PROSITE" id="PS50949">
    <property type="entry name" value="HTH_GNTR"/>
    <property type="match status" value="1"/>
</dbReference>
<dbReference type="CDD" id="cd00609">
    <property type="entry name" value="AAT_like"/>
    <property type="match status" value="1"/>
</dbReference>
<keyword evidence="9" id="KW-1185">Reference proteome</keyword>
<dbReference type="CDD" id="cd07377">
    <property type="entry name" value="WHTH_GntR"/>
    <property type="match status" value="1"/>
</dbReference>
<dbReference type="InterPro" id="IPR000524">
    <property type="entry name" value="Tscrpt_reg_HTH_GntR"/>
</dbReference>
<keyword evidence="3" id="KW-0805">Transcription regulation</keyword>
<dbReference type="InterPro" id="IPR036390">
    <property type="entry name" value="WH_DNA-bd_sf"/>
</dbReference>
<dbReference type="SUPFAM" id="SSF53383">
    <property type="entry name" value="PLP-dependent transferases"/>
    <property type="match status" value="1"/>
</dbReference>
<dbReference type="GO" id="GO:0030170">
    <property type="term" value="F:pyridoxal phosphate binding"/>
    <property type="evidence" value="ECO:0007669"/>
    <property type="project" value="InterPro"/>
</dbReference>
<dbReference type="GO" id="GO:0003677">
    <property type="term" value="F:DNA binding"/>
    <property type="evidence" value="ECO:0007669"/>
    <property type="project" value="UniProtKB-KW"/>
</dbReference>
<dbReference type="Pfam" id="PF00392">
    <property type="entry name" value="GntR"/>
    <property type="match status" value="1"/>
</dbReference>
<dbReference type="EMBL" id="LLZU01000010">
    <property type="protein sequence ID" value="KRV49889.1"/>
    <property type="molecule type" value="Genomic_DNA"/>
</dbReference>
<dbReference type="Gene3D" id="3.40.640.10">
    <property type="entry name" value="Type I PLP-dependent aspartate aminotransferase-like (Major domain)"/>
    <property type="match status" value="1"/>
</dbReference>
<sequence length="430" mass="44474">MERAVGEGTLMPGQLLPPLRTLAADLGVNPNTVATAYRRLRDRGVVETAGRRGTRVRSRPANTPRDEARHDVPAGARDLATGNPDPALLPPLDAALAAAARAAARPTLYGEPAVLPELERLARAALDADGVPEGPLAVTSGSLDAIERVLRAHLRPGDAVAVEDPGWSSLLDIVPALGLRPVPVPLDDEGPLLSGVTRALAGGARALVVTARAQNPTGAAVTAARAAALRAVLDRYPGVLLVEDDHGHGIVDAPLNPLAARPMRAGAAGSWAFVRSVAKAYGPDLRLAVLTGDPSTVDRVLGMHRLGPGWVSHLLQNAVVHLWRSGAVDPERVAARYAARRDVLVRALAARGVPASGCSGFNVWVPVPDETAVVVRLSHAGWAVAAGAGFRLASPPGVRISVSLLRPEEVTALADAVAAALRPATAGRHA</sequence>
<comment type="caution">
    <text evidence="8">The sequence shown here is derived from an EMBL/GenBank/DDBJ whole genome shotgun (WGS) entry which is preliminary data.</text>
</comment>
<evidence type="ECO:0000259" key="7">
    <source>
        <dbReference type="PROSITE" id="PS50949"/>
    </source>
</evidence>
<dbReference type="Gene3D" id="1.10.10.10">
    <property type="entry name" value="Winged helix-like DNA-binding domain superfamily/Winged helix DNA-binding domain"/>
    <property type="match status" value="1"/>
</dbReference>
<evidence type="ECO:0000256" key="2">
    <source>
        <dbReference type="ARBA" id="ARBA00022898"/>
    </source>
</evidence>
<protein>
    <submittedName>
        <fullName evidence="8">GntR family transcriptional regulator</fullName>
    </submittedName>
</protein>
<dbReference type="Gene3D" id="3.90.1150.10">
    <property type="entry name" value="Aspartate Aminotransferase, domain 1"/>
    <property type="match status" value="1"/>
</dbReference>
<feature type="region of interest" description="Disordered" evidence="6">
    <location>
        <begin position="46"/>
        <end position="76"/>
    </location>
</feature>
<dbReference type="SUPFAM" id="SSF46785">
    <property type="entry name" value="Winged helix' DNA-binding domain"/>
    <property type="match status" value="1"/>
</dbReference>
<accession>A0A0T6LV87</accession>